<dbReference type="EMBL" id="CAXDID020000006">
    <property type="protein sequence ID" value="CAL5975236.1"/>
    <property type="molecule type" value="Genomic_DNA"/>
</dbReference>
<evidence type="ECO:0000313" key="3">
    <source>
        <dbReference type="Proteomes" id="UP001642409"/>
    </source>
</evidence>
<sequence>MVYIINKIYTTSLLLYIYRVRKPGAYVDSRIQSYLIKFPHQICQLNIPSNYPVKFQPKHSEPSDSCSVLASRDPVHSTTVGIFRCSVLAKVLYIFNNQFYFFNIIQKWHKHSVNFINKEKNELNLSNNNIFQFINNKINYLIER</sequence>
<gene>
    <name evidence="1" type="ORF">HINF_LOCUS15422</name>
    <name evidence="2" type="ORF">HINF_LOCUS3231</name>
</gene>
<name>A0AA86TUM4_9EUKA</name>
<accession>A0AA86TUM4</accession>
<comment type="caution">
    <text evidence="1">The sequence shown here is derived from an EMBL/GenBank/DDBJ whole genome shotgun (WGS) entry which is preliminary data.</text>
</comment>
<keyword evidence="3" id="KW-1185">Reference proteome</keyword>
<reference evidence="2 3" key="2">
    <citation type="submission" date="2024-07" db="EMBL/GenBank/DDBJ databases">
        <authorList>
            <person name="Akdeniz Z."/>
        </authorList>
    </citation>
    <scope>NUCLEOTIDE SEQUENCE [LARGE SCALE GENOMIC DNA]</scope>
</reference>
<dbReference type="Proteomes" id="UP001642409">
    <property type="component" value="Unassembled WGS sequence"/>
</dbReference>
<reference evidence="1" key="1">
    <citation type="submission" date="2023-06" db="EMBL/GenBank/DDBJ databases">
        <authorList>
            <person name="Kurt Z."/>
        </authorList>
    </citation>
    <scope>NUCLEOTIDE SEQUENCE</scope>
</reference>
<proteinExistence type="predicted"/>
<dbReference type="EMBL" id="CATOUU010000386">
    <property type="protein sequence ID" value="CAI9927777.1"/>
    <property type="molecule type" value="Genomic_DNA"/>
</dbReference>
<dbReference type="AlphaFoldDB" id="A0AA86TUM4"/>
<evidence type="ECO:0000313" key="2">
    <source>
        <dbReference type="EMBL" id="CAL5975236.1"/>
    </source>
</evidence>
<organism evidence="1">
    <name type="scientific">Hexamita inflata</name>
    <dbReference type="NCBI Taxonomy" id="28002"/>
    <lineage>
        <taxon>Eukaryota</taxon>
        <taxon>Metamonada</taxon>
        <taxon>Diplomonadida</taxon>
        <taxon>Hexamitidae</taxon>
        <taxon>Hexamitinae</taxon>
        <taxon>Hexamita</taxon>
    </lineage>
</organism>
<evidence type="ECO:0000313" key="1">
    <source>
        <dbReference type="EMBL" id="CAI9927777.1"/>
    </source>
</evidence>
<protein>
    <submittedName>
        <fullName evidence="2">Hypothetical_protein</fullName>
    </submittedName>
</protein>